<dbReference type="AlphaFoldDB" id="A0A9P9E071"/>
<dbReference type="OrthoDB" id="288590at2759"/>
<organism evidence="1 2">
    <name type="scientific">Dactylonectria macrodidyma</name>
    <dbReference type="NCBI Taxonomy" id="307937"/>
    <lineage>
        <taxon>Eukaryota</taxon>
        <taxon>Fungi</taxon>
        <taxon>Dikarya</taxon>
        <taxon>Ascomycota</taxon>
        <taxon>Pezizomycotina</taxon>
        <taxon>Sordariomycetes</taxon>
        <taxon>Hypocreomycetidae</taxon>
        <taxon>Hypocreales</taxon>
        <taxon>Nectriaceae</taxon>
        <taxon>Dactylonectria</taxon>
    </lineage>
</organism>
<dbReference type="InterPro" id="IPR027443">
    <property type="entry name" value="IPNS-like_sf"/>
</dbReference>
<name>A0A9P9E071_9HYPO</name>
<dbReference type="EMBL" id="JAGMUV010000018">
    <property type="protein sequence ID" value="KAH7128965.1"/>
    <property type="molecule type" value="Genomic_DNA"/>
</dbReference>
<evidence type="ECO:0000313" key="2">
    <source>
        <dbReference type="Proteomes" id="UP000738349"/>
    </source>
</evidence>
<evidence type="ECO:0000313" key="1">
    <source>
        <dbReference type="EMBL" id="KAH7128965.1"/>
    </source>
</evidence>
<reference evidence="1" key="1">
    <citation type="journal article" date="2021" name="Nat. Commun.">
        <title>Genetic determinants of endophytism in the Arabidopsis root mycobiome.</title>
        <authorList>
            <person name="Mesny F."/>
            <person name="Miyauchi S."/>
            <person name="Thiergart T."/>
            <person name="Pickel B."/>
            <person name="Atanasova L."/>
            <person name="Karlsson M."/>
            <person name="Huettel B."/>
            <person name="Barry K.W."/>
            <person name="Haridas S."/>
            <person name="Chen C."/>
            <person name="Bauer D."/>
            <person name="Andreopoulos W."/>
            <person name="Pangilinan J."/>
            <person name="LaButti K."/>
            <person name="Riley R."/>
            <person name="Lipzen A."/>
            <person name="Clum A."/>
            <person name="Drula E."/>
            <person name="Henrissat B."/>
            <person name="Kohler A."/>
            <person name="Grigoriev I.V."/>
            <person name="Martin F.M."/>
            <person name="Hacquard S."/>
        </authorList>
    </citation>
    <scope>NUCLEOTIDE SEQUENCE</scope>
    <source>
        <strain evidence="1">MPI-CAGE-AT-0147</strain>
    </source>
</reference>
<dbReference type="Proteomes" id="UP000738349">
    <property type="component" value="Unassembled WGS sequence"/>
</dbReference>
<gene>
    <name evidence="1" type="ORF">EDB81DRAFT_888740</name>
</gene>
<keyword evidence="2" id="KW-1185">Reference proteome</keyword>
<comment type="caution">
    <text evidence="1">The sequence shown here is derived from an EMBL/GenBank/DDBJ whole genome shotgun (WGS) entry which is preliminary data.</text>
</comment>
<dbReference type="SUPFAM" id="SSF51197">
    <property type="entry name" value="Clavaminate synthase-like"/>
    <property type="match status" value="1"/>
</dbReference>
<dbReference type="Gene3D" id="2.60.120.330">
    <property type="entry name" value="B-lactam Antibiotic, Isopenicillin N Synthase, Chain"/>
    <property type="match status" value="1"/>
</dbReference>
<protein>
    <recommendedName>
        <fullName evidence="3">Isopenicillin N synthase-like Fe(2+) 2OG dioxygenase domain-containing protein</fullName>
    </recommendedName>
</protein>
<proteinExistence type="predicted"/>
<evidence type="ECO:0008006" key="3">
    <source>
        <dbReference type="Google" id="ProtNLM"/>
    </source>
</evidence>
<sequence>MAFLDGRNVTKLEVMNYERLKSRHPEEIKKLVQASQGGGVFFLDLRGPAANDALSDLQHIYTAQLQFFQKASEDDKKASSAEEGQGGYQKHGDVELFNIPRVQELQGSYTLPIALDAVAPKLSSVSSFCDPVTRELFTLLVTSLDPPSPTTAGDNPEQPGASLFQLGYSVAPAGELLVPSHTGDGLVTLLFYREPSLEVPLEGNSEDWGIVEPIEGHHLVYIAKALQKISGDRLRAPLHRVVEPREGAYLSVYLLHPSPQ</sequence>
<accession>A0A9P9E071</accession>